<evidence type="ECO:0000313" key="13">
    <source>
        <dbReference type="Proteomes" id="UP000076603"/>
    </source>
</evidence>
<dbReference type="STRING" id="1121326.CLMAG_25080"/>
<dbReference type="GO" id="GO:0032993">
    <property type="term" value="C:protein-DNA complex"/>
    <property type="evidence" value="ECO:0007669"/>
    <property type="project" value="TreeGrafter"/>
</dbReference>
<evidence type="ECO:0000256" key="2">
    <source>
        <dbReference type="ARBA" id="ARBA00022553"/>
    </source>
</evidence>
<feature type="DNA-binding region" description="OmpR/PhoB-type" evidence="9">
    <location>
        <begin position="128"/>
        <end position="227"/>
    </location>
</feature>
<dbReference type="InterPro" id="IPR036388">
    <property type="entry name" value="WH-like_DNA-bd_sf"/>
</dbReference>
<keyword evidence="4" id="KW-0805">Transcription regulation</keyword>
<dbReference type="InterPro" id="IPR001867">
    <property type="entry name" value="OmpR/PhoB-type_DNA-bd"/>
</dbReference>
<gene>
    <name evidence="12" type="primary">srrA_4</name>
    <name evidence="12" type="ORF">CLMAG_25080</name>
</gene>
<evidence type="ECO:0000256" key="9">
    <source>
        <dbReference type="PROSITE-ProRule" id="PRU01091"/>
    </source>
</evidence>
<sequence>MNKNILIADDNIEIIKILKPYIEKEGFSIITALNGKDAIDKFEFYKPQLVLLDIMMPILNGMEVCKLIRNQSNTPIIMITAKSEDADKILSLDNGADDYIVKPFSPGEVVARIKAVLRRIQPSEKALPTIIKYPPIEIDINNYSVKLENQFINLTKKEIEVLWLLASSPNTVFSRDSLLDSIWGVDYFGDPRTVDTHIKRIRSKLKLDGQYYWDIKTIWGLGYKFEVKDV</sequence>
<proteinExistence type="predicted"/>
<evidence type="ECO:0000256" key="4">
    <source>
        <dbReference type="ARBA" id="ARBA00023015"/>
    </source>
</evidence>
<dbReference type="SUPFAM" id="SSF46894">
    <property type="entry name" value="C-terminal effector domain of the bipartite response regulators"/>
    <property type="match status" value="1"/>
</dbReference>
<dbReference type="EMBL" id="LWAE01000002">
    <property type="protein sequence ID" value="KZL92694.1"/>
    <property type="molecule type" value="Genomic_DNA"/>
</dbReference>
<dbReference type="Pfam" id="PF00486">
    <property type="entry name" value="Trans_reg_C"/>
    <property type="match status" value="1"/>
</dbReference>
<reference evidence="12 13" key="1">
    <citation type="submission" date="2016-04" db="EMBL/GenBank/DDBJ databases">
        <title>Genome sequence of Clostridium magnum DSM 2767.</title>
        <authorList>
            <person name="Poehlein A."/>
            <person name="Uhlig R."/>
            <person name="Fischer R."/>
            <person name="Bahl H."/>
            <person name="Daniel R."/>
        </authorList>
    </citation>
    <scope>NUCLEOTIDE SEQUENCE [LARGE SCALE GENOMIC DNA]</scope>
    <source>
        <strain evidence="12 13">DSM 2767</strain>
    </source>
</reference>
<evidence type="ECO:0000256" key="7">
    <source>
        <dbReference type="ARBA" id="ARBA00024867"/>
    </source>
</evidence>
<dbReference type="AlphaFoldDB" id="A0A162TIN8"/>
<name>A0A162TIN8_9CLOT</name>
<dbReference type="SUPFAM" id="SSF52172">
    <property type="entry name" value="CheY-like"/>
    <property type="match status" value="1"/>
</dbReference>
<dbReference type="Gene3D" id="1.10.10.10">
    <property type="entry name" value="Winged helix-like DNA-binding domain superfamily/Winged helix DNA-binding domain"/>
    <property type="match status" value="1"/>
</dbReference>
<dbReference type="Proteomes" id="UP000076603">
    <property type="component" value="Unassembled WGS sequence"/>
</dbReference>
<dbReference type="FunFam" id="3.40.50.2300:FF:000001">
    <property type="entry name" value="DNA-binding response regulator PhoB"/>
    <property type="match status" value="1"/>
</dbReference>
<dbReference type="Gene3D" id="6.10.250.690">
    <property type="match status" value="1"/>
</dbReference>
<dbReference type="PANTHER" id="PTHR48111:SF21">
    <property type="entry name" value="DNA-BINDING DUAL MASTER TRANSCRIPTIONAL REGULATOR RPAA"/>
    <property type="match status" value="1"/>
</dbReference>
<protein>
    <recommendedName>
        <fullName evidence="1">Stage 0 sporulation protein A homolog</fullName>
    </recommendedName>
</protein>
<evidence type="ECO:0000259" key="10">
    <source>
        <dbReference type="PROSITE" id="PS50110"/>
    </source>
</evidence>
<keyword evidence="3" id="KW-0902">Two-component regulatory system</keyword>
<keyword evidence="13" id="KW-1185">Reference proteome</keyword>
<dbReference type="SMART" id="SM00862">
    <property type="entry name" value="Trans_reg_C"/>
    <property type="match status" value="1"/>
</dbReference>
<dbReference type="Pfam" id="PF00072">
    <property type="entry name" value="Response_reg"/>
    <property type="match status" value="1"/>
</dbReference>
<dbReference type="GO" id="GO:0005829">
    <property type="term" value="C:cytosol"/>
    <property type="evidence" value="ECO:0007669"/>
    <property type="project" value="TreeGrafter"/>
</dbReference>
<keyword evidence="2 8" id="KW-0597">Phosphoprotein</keyword>
<dbReference type="GO" id="GO:0006355">
    <property type="term" value="P:regulation of DNA-templated transcription"/>
    <property type="evidence" value="ECO:0007669"/>
    <property type="project" value="InterPro"/>
</dbReference>
<evidence type="ECO:0000256" key="1">
    <source>
        <dbReference type="ARBA" id="ARBA00018672"/>
    </source>
</evidence>
<dbReference type="OrthoDB" id="9790442at2"/>
<accession>A0A162TIN8</accession>
<dbReference type="FunFam" id="1.10.10.10:FF:000018">
    <property type="entry name" value="DNA-binding response regulator ResD"/>
    <property type="match status" value="1"/>
</dbReference>
<dbReference type="GO" id="GO:0000976">
    <property type="term" value="F:transcription cis-regulatory region binding"/>
    <property type="evidence" value="ECO:0007669"/>
    <property type="project" value="TreeGrafter"/>
</dbReference>
<dbReference type="GO" id="GO:0000156">
    <property type="term" value="F:phosphorelay response regulator activity"/>
    <property type="evidence" value="ECO:0007669"/>
    <property type="project" value="TreeGrafter"/>
</dbReference>
<dbReference type="Gene3D" id="3.40.50.2300">
    <property type="match status" value="1"/>
</dbReference>
<keyword evidence="5 9" id="KW-0238">DNA-binding</keyword>
<dbReference type="RefSeq" id="WP_066622350.1">
    <property type="nucleotide sequence ID" value="NZ_FQXL01000021.1"/>
</dbReference>
<evidence type="ECO:0000256" key="6">
    <source>
        <dbReference type="ARBA" id="ARBA00023163"/>
    </source>
</evidence>
<comment type="function">
    <text evidence="7">May play the central regulatory role in sporulation. It may be an element of the effector pathway responsible for the activation of sporulation genes in response to nutritional stress. Spo0A may act in concert with spo0H (a sigma factor) to control the expression of some genes that are critical to the sporulation process.</text>
</comment>
<organism evidence="12 13">
    <name type="scientific">Clostridium magnum DSM 2767</name>
    <dbReference type="NCBI Taxonomy" id="1121326"/>
    <lineage>
        <taxon>Bacteria</taxon>
        <taxon>Bacillati</taxon>
        <taxon>Bacillota</taxon>
        <taxon>Clostridia</taxon>
        <taxon>Eubacteriales</taxon>
        <taxon>Clostridiaceae</taxon>
        <taxon>Clostridium</taxon>
    </lineage>
</organism>
<dbReference type="CDD" id="cd00383">
    <property type="entry name" value="trans_reg_C"/>
    <property type="match status" value="1"/>
</dbReference>
<evidence type="ECO:0000259" key="11">
    <source>
        <dbReference type="PROSITE" id="PS51755"/>
    </source>
</evidence>
<evidence type="ECO:0000256" key="3">
    <source>
        <dbReference type="ARBA" id="ARBA00023012"/>
    </source>
</evidence>
<evidence type="ECO:0000256" key="5">
    <source>
        <dbReference type="ARBA" id="ARBA00023125"/>
    </source>
</evidence>
<feature type="domain" description="OmpR/PhoB-type" evidence="11">
    <location>
        <begin position="128"/>
        <end position="227"/>
    </location>
</feature>
<keyword evidence="6" id="KW-0804">Transcription</keyword>
<comment type="caution">
    <text evidence="12">The sequence shown here is derived from an EMBL/GenBank/DDBJ whole genome shotgun (WGS) entry which is preliminary data.</text>
</comment>
<dbReference type="PROSITE" id="PS51755">
    <property type="entry name" value="OMPR_PHOB"/>
    <property type="match status" value="1"/>
</dbReference>
<dbReference type="InterPro" id="IPR001789">
    <property type="entry name" value="Sig_transdc_resp-reg_receiver"/>
</dbReference>
<dbReference type="PROSITE" id="PS50110">
    <property type="entry name" value="RESPONSE_REGULATORY"/>
    <property type="match status" value="1"/>
</dbReference>
<dbReference type="PANTHER" id="PTHR48111">
    <property type="entry name" value="REGULATOR OF RPOS"/>
    <property type="match status" value="1"/>
</dbReference>
<dbReference type="InterPro" id="IPR011006">
    <property type="entry name" value="CheY-like_superfamily"/>
</dbReference>
<evidence type="ECO:0000313" key="12">
    <source>
        <dbReference type="EMBL" id="KZL92694.1"/>
    </source>
</evidence>
<dbReference type="InterPro" id="IPR039420">
    <property type="entry name" value="WalR-like"/>
</dbReference>
<evidence type="ECO:0000256" key="8">
    <source>
        <dbReference type="PROSITE-ProRule" id="PRU00169"/>
    </source>
</evidence>
<feature type="modified residue" description="4-aspartylphosphate" evidence="8">
    <location>
        <position position="53"/>
    </location>
</feature>
<dbReference type="PATRIC" id="fig|1121326.3.peg.2510"/>
<feature type="domain" description="Response regulatory" evidence="10">
    <location>
        <begin position="4"/>
        <end position="117"/>
    </location>
</feature>
<dbReference type="InterPro" id="IPR016032">
    <property type="entry name" value="Sig_transdc_resp-reg_C-effctor"/>
</dbReference>
<dbReference type="SMART" id="SM00448">
    <property type="entry name" value="REC"/>
    <property type="match status" value="1"/>
</dbReference>